<dbReference type="CDD" id="cd00771">
    <property type="entry name" value="ThrRS_core"/>
    <property type="match status" value="1"/>
</dbReference>
<feature type="binding site" evidence="13">
    <location>
        <position position="333"/>
    </location>
    <ligand>
        <name>Zn(2+)</name>
        <dbReference type="ChEBI" id="CHEBI:29105"/>
        <note>catalytic</note>
    </ligand>
</feature>
<dbReference type="GO" id="GO:0004829">
    <property type="term" value="F:threonine-tRNA ligase activity"/>
    <property type="evidence" value="ECO:0007669"/>
    <property type="project" value="UniProtKB-UniRule"/>
</dbReference>
<feature type="domain" description="Aminoacyl-transfer RNA synthetases class-II family profile" evidence="14">
    <location>
        <begin position="261"/>
        <end position="533"/>
    </location>
</feature>
<evidence type="ECO:0000259" key="15">
    <source>
        <dbReference type="PROSITE" id="PS51880"/>
    </source>
</evidence>
<comment type="cofactor">
    <cofactor evidence="13">
        <name>Zn(2+)</name>
        <dbReference type="ChEBI" id="CHEBI:29105"/>
    </cofactor>
    <text evidence="13">Binds 1 zinc ion per subunit.</text>
</comment>
<evidence type="ECO:0000313" key="17">
    <source>
        <dbReference type="Proteomes" id="UP000324324"/>
    </source>
</evidence>
<evidence type="ECO:0000256" key="2">
    <source>
        <dbReference type="ARBA" id="ARBA00022490"/>
    </source>
</evidence>
<dbReference type="GO" id="GO:0006435">
    <property type="term" value="P:threonyl-tRNA aminoacylation"/>
    <property type="evidence" value="ECO:0007669"/>
    <property type="project" value="UniProtKB-UniRule"/>
</dbReference>
<dbReference type="Gene3D" id="3.10.20.30">
    <property type="match status" value="1"/>
</dbReference>
<name>A0A5M8B535_9BURK</name>
<evidence type="ECO:0000256" key="7">
    <source>
        <dbReference type="ARBA" id="ARBA00022833"/>
    </source>
</evidence>
<keyword evidence="17" id="KW-1185">Reference proteome</keyword>
<dbReference type="SMART" id="SM00863">
    <property type="entry name" value="tRNA_SAD"/>
    <property type="match status" value="1"/>
</dbReference>
<dbReference type="InterPro" id="IPR047246">
    <property type="entry name" value="ThrRS_anticodon"/>
</dbReference>
<evidence type="ECO:0000256" key="1">
    <source>
        <dbReference type="ARBA" id="ARBA00008226"/>
    </source>
</evidence>
<evidence type="ECO:0000256" key="5">
    <source>
        <dbReference type="ARBA" id="ARBA00022723"/>
    </source>
</evidence>
<dbReference type="InterPro" id="IPR045864">
    <property type="entry name" value="aa-tRNA-synth_II/BPL/LPL"/>
</dbReference>
<dbReference type="NCBIfam" id="TIGR00418">
    <property type="entry name" value="thrS"/>
    <property type="match status" value="1"/>
</dbReference>
<evidence type="ECO:0000256" key="13">
    <source>
        <dbReference type="HAMAP-Rule" id="MF_00184"/>
    </source>
</evidence>
<dbReference type="PANTHER" id="PTHR11451:SF44">
    <property type="entry name" value="THREONINE--TRNA LIGASE, CHLOROPLASTIC_MITOCHONDRIAL 2"/>
    <property type="match status" value="1"/>
</dbReference>
<dbReference type="EC" id="6.1.1.3" evidence="13"/>
<evidence type="ECO:0000259" key="14">
    <source>
        <dbReference type="PROSITE" id="PS50862"/>
    </source>
</evidence>
<evidence type="ECO:0000256" key="10">
    <source>
        <dbReference type="ARBA" id="ARBA00022917"/>
    </source>
</evidence>
<dbReference type="Gene3D" id="3.40.50.800">
    <property type="entry name" value="Anticodon-binding domain"/>
    <property type="match status" value="1"/>
</dbReference>
<dbReference type="GO" id="GO:0000049">
    <property type="term" value="F:tRNA binding"/>
    <property type="evidence" value="ECO:0007669"/>
    <property type="project" value="UniProtKB-KW"/>
</dbReference>
<evidence type="ECO:0000256" key="4">
    <source>
        <dbReference type="ARBA" id="ARBA00022598"/>
    </source>
</evidence>
<dbReference type="InterPro" id="IPR012676">
    <property type="entry name" value="TGS-like"/>
</dbReference>
<dbReference type="Gene3D" id="3.30.980.10">
    <property type="entry name" value="Threonyl-trna Synthetase, Chain A, domain 2"/>
    <property type="match status" value="1"/>
</dbReference>
<dbReference type="FunFam" id="3.40.50.800:FF:000001">
    <property type="entry name" value="Threonine--tRNA ligase"/>
    <property type="match status" value="1"/>
</dbReference>
<dbReference type="PROSITE" id="PS51880">
    <property type="entry name" value="TGS"/>
    <property type="match status" value="1"/>
</dbReference>
<evidence type="ECO:0000256" key="11">
    <source>
        <dbReference type="ARBA" id="ARBA00023146"/>
    </source>
</evidence>
<evidence type="ECO:0000256" key="8">
    <source>
        <dbReference type="ARBA" id="ARBA00022840"/>
    </source>
</evidence>
<dbReference type="Proteomes" id="UP000324324">
    <property type="component" value="Unassembled WGS sequence"/>
</dbReference>
<evidence type="ECO:0000256" key="12">
    <source>
        <dbReference type="ARBA" id="ARBA00049515"/>
    </source>
</evidence>
<gene>
    <name evidence="13 16" type="primary">thrS</name>
    <name evidence="16" type="ORF">F1599_02885</name>
</gene>
<evidence type="ECO:0000256" key="9">
    <source>
        <dbReference type="ARBA" id="ARBA00022884"/>
    </source>
</evidence>
<feature type="region of interest" description="Catalytic" evidence="13">
    <location>
        <begin position="242"/>
        <end position="533"/>
    </location>
</feature>
<keyword evidence="6 13" id="KW-0547">Nucleotide-binding</keyword>
<keyword evidence="9 13" id="KW-0694">RNA-binding</keyword>
<dbReference type="Gene3D" id="3.30.54.20">
    <property type="match status" value="1"/>
</dbReference>
<dbReference type="FunFam" id="3.10.20.30:FF:000005">
    <property type="entry name" value="Threonine--tRNA ligase"/>
    <property type="match status" value="1"/>
</dbReference>
<dbReference type="InterPro" id="IPR018163">
    <property type="entry name" value="Thr/Ala-tRNA-synth_IIc_edit"/>
</dbReference>
<feature type="domain" description="TGS" evidence="15">
    <location>
        <begin position="1"/>
        <end position="61"/>
    </location>
</feature>
<dbReference type="Pfam" id="PF03129">
    <property type="entry name" value="HGTP_anticodon"/>
    <property type="match status" value="1"/>
</dbReference>
<dbReference type="InterPro" id="IPR036621">
    <property type="entry name" value="Anticodon-bd_dom_sf"/>
</dbReference>
<dbReference type="InterPro" id="IPR033728">
    <property type="entry name" value="ThrRS_core"/>
</dbReference>
<dbReference type="CDD" id="cd00860">
    <property type="entry name" value="ThrRS_anticodon"/>
    <property type="match status" value="1"/>
</dbReference>
<dbReference type="PANTHER" id="PTHR11451">
    <property type="entry name" value="THREONINE-TRNA LIGASE"/>
    <property type="match status" value="1"/>
</dbReference>
<dbReference type="SUPFAM" id="SSF55681">
    <property type="entry name" value="Class II aaRS and biotin synthetases"/>
    <property type="match status" value="1"/>
</dbReference>
<feature type="binding site" evidence="13">
    <location>
        <position position="510"/>
    </location>
    <ligand>
        <name>Zn(2+)</name>
        <dbReference type="ChEBI" id="CHEBI:29105"/>
        <note>catalytic</note>
    </ligand>
</feature>
<sequence length="635" mass="71736">MIAITLPDGSRREFPEPVTVAQVAQSIGAGLAKAALAGKVDGNLVDTSYLIDRDASLAIVTDKDPEGVDIIRHSTAHLLAYAVKSLYPDAQVTIGPVIENGFYYDFAYKRPFTPEDLAAIEKKMAELAKKDEKVSREVWDRDEAVKLFESMGEKYKAEIIASIPAGEEIGLYREGEFVDLCRGPHVPSTGKLKVFKLMKVAGAYWRGDANNEMLQRIYGTAWARKEDQDAYLHMLEEAEKRDHRKLGKLLDLFHLQEEAPGMVFWHPKGWQIWQAVEQYMRGRLTEAGYSEVRTPQVMDRSLWEKSGHWQNYKENMFVTESEKRDYAIKPMNCPGHVQIFNHGLRSYRDLPLRLAEFGSCHRNEPSGALHGLMRVRGFVQDDAHIFCTEEQIVAEAKAFNDLAFSVYDDFGFKDVAVKLSLRPEQRAGSDEVWDHAEEGLRMALRACGVQWEELPGEGAFYGPKVEYHIKDAIGRSWQCGTLQLDLVLPERLGAEFVSEDNSRKRPVMLHRAILGSFERFLGILLENHAGALPAWLAPEQVVVMNIADSQAEYAENVVQLLQKQGFRAKADLRNEKITYKIREHSLQKVPYLIVVGDKERDANQVAVRARGNVDLGVMPVSAFVERLNNDVATKA</sequence>
<comment type="catalytic activity">
    <reaction evidence="12 13">
        <text>tRNA(Thr) + L-threonine + ATP = L-threonyl-tRNA(Thr) + AMP + diphosphate + H(+)</text>
        <dbReference type="Rhea" id="RHEA:24624"/>
        <dbReference type="Rhea" id="RHEA-COMP:9670"/>
        <dbReference type="Rhea" id="RHEA-COMP:9704"/>
        <dbReference type="ChEBI" id="CHEBI:15378"/>
        <dbReference type="ChEBI" id="CHEBI:30616"/>
        <dbReference type="ChEBI" id="CHEBI:33019"/>
        <dbReference type="ChEBI" id="CHEBI:57926"/>
        <dbReference type="ChEBI" id="CHEBI:78442"/>
        <dbReference type="ChEBI" id="CHEBI:78534"/>
        <dbReference type="ChEBI" id="CHEBI:456215"/>
        <dbReference type="EC" id="6.1.1.3"/>
    </reaction>
</comment>
<proteinExistence type="inferred from homology"/>
<comment type="similarity">
    <text evidence="1 13">Belongs to the class-II aminoacyl-tRNA synthetase family.</text>
</comment>
<dbReference type="SUPFAM" id="SSF55186">
    <property type="entry name" value="ThrRS/AlaRS common domain"/>
    <property type="match status" value="1"/>
</dbReference>
<accession>A0A5M8B535</accession>
<dbReference type="Pfam" id="PF02824">
    <property type="entry name" value="TGS"/>
    <property type="match status" value="1"/>
</dbReference>
<dbReference type="InterPro" id="IPR002320">
    <property type="entry name" value="Thr-tRNA-ligase_IIa"/>
</dbReference>
<dbReference type="GO" id="GO:0005524">
    <property type="term" value="F:ATP binding"/>
    <property type="evidence" value="ECO:0007669"/>
    <property type="project" value="UniProtKB-UniRule"/>
</dbReference>
<dbReference type="EMBL" id="VWRN01000014">
    <property type="protein sequence ID" value="KAA6130948.1"/>
    <property type="molecule type" value="Genomic_DNA"/>
</dbReference>
<dbReference type="InterPro" id="IPR004154">
    <property type="entry name" value="Anticodon-bd"/>
</dbReference>
<dbReference type="PROSITE" id="PS50862">
    <property type="entry name" value="AA_TRNA_LIGASE_II"/>
    <property type="match status" value="1"/>
</dbReference>
<comment type="subcellular location">
    <subcellularLocation>
        <location evidence="13">Cytoplasm</location>
    </subcellularLocation>
</comment>
<dbReference type="InterPro" id="IPR012947">
    <property type="entry name" value="tRNA_SAD"/>
</dbReference>
<keyword evidence="2 13" id="KW-0963">Cytoplasm</keyword>
<keyword evidence="11 13" id="KW-0030">Aminoacyl-tRNA synthetase</keyword>
<evidence type="ECO:0000256" key="3">
    <source>
        <dbReference type="ARBA" id="ARBA00022555"/>
    </source>
</evidence>
<dbReference type="RefSeq" id="WP_150082174.1">
    <property type="nucleotide sequence ID" value="NZ_CP080293.1"/>
</dbReference>
<keyword evidence="10 13" id="KW-0648">Protein biosynthesis</keyword>
<reference evidence="16 17" key="1">
    <citation type="submission" date="2019-09" db="EMBL/GenBank/DDBJ databases">
        <title>Isolation of a novel species in the genus Cupriavidus from patients with sepsis using whole genome sequencing.</title>
        <authorList>
            <person name="Kweon O.J."/>
            <person name="Lee M.-K."/>
        </authorList>
    </citation>
    <scope>NUCLEOTIDE SEQUENCE [LARGE SCALE GENOMIC DNA]</scope>
    <source>
        <strain evidence="16 17">MKL-01</strain>
    </source>
</reference>
<feature type="binding site" evidence="13">
    <location>
        <position position="384"/>
    </location>
    <ligand>
        <name>Zn(2+)</name>
        <dbReference type="ChEBI" id="CHEBI:29105"/>
        <note>catalytic</note>
    </ligand>
</feature>
<evidence type="ECO:0000256" key="6">
    <source>
        <dbReference type="ARBA" id="ARBA00022741"/>
    </source>
</evidence>
<dbReference type="Pfam" id="PF07973">
    <property type="entry name" value="tRNA_SAD"/>
    <property type="match status" value="1"/>
</dbReference>
<dbReference type="HAMAP" id="MF_00184">
    <property type="entry name" value="Thr_tRNA_synth"/>
    <property type="match status" value="1"/>
</dbReference>
<dbReference type="Pfam" id="PF00587">
    <property type="entry name" value="tRNA-synt_2b"/>
    <property type="match status" value="1"/>
</dbReference>
<dbReference type="SUPFAM" id="SSF52954">
    <property type="entry name" value="Class II aaRS ABD-related"/>
    <property type="match status" value="1"/>
</dbReference>
<keyword evidence="8 13" id="KW-0067">ATP-binding</keyword>
<dbReference type="CDD" id="cd01667">
    <property type="entry name" value="TGS_ThrRS"/>
    <property type="match status" value="1"/>
</dbReference>
<dbReference type="FunFam" id="3.30.930.10:FF:000002">
    <property type="entry name" value="Threonine--tRNA ligase"/>
    <property type="match status" value="1"/>
</dbReference>
<keyword evidence="5 13" id="KW-0479">Metal-binding</keyword>
<dbReference type="InterPro" id="IPR006195">
    <property type="entry name" value="aa-tRNA-synth_II"/>
</dbReference>
<dbReference type="GO" id="GO:0046872">
    <property type="term" value="F:metal ion binding"/>
    <property type="evidence" value="ECO:0007669"/>
    <property type="project" value="UniProtKB-KW"/>
</dbReference>
<dbReference type="GO" id="GO:0005829">
    <property type="term" value="C:cytosol"/>
    <property type="evidence" value="ECO:0007669"/>
    <property type="project" value="TreeGrafter"/>
</dbReference>
<organism evidence="16 17">
    <name type="scientific">Cupriavidus cauae</name>
    <dbReference type="NCBI Taxonomy" id="2608999"/>
    <lineage>
        <taxon>Bacteria</taxon>
        <taxon>Pseudomonadati</taxon>
        <taxon>Pseudomonadota</taxon>
        <taxon>Betaproteobacteria</taxon>
        <taxon>Burkholderiales</taxon>
        <taxon>Burkholderiaceae</taxon>
        <taxon>Cupriavidus</taxon>
    </lineage>
</organism>
<dbReference type="AlphaFoldDB" id="A0A5M8B535"/>
<dbReference type="InterPro" id="IPR002314">
    <property type="entry name" value="aa-tRNA-synt_IIb"/>
</dbReference>
<dbReference type="SUPFAM" id="SSF81271">
    <property type="entry name" value="TGS-like"/>
    <property type="match status" value="1"/>
</dbReference>
<comment type="caution">
    <text evidence="16">The sequence shown here is derived from an EMBL/GenBank/DDBJ whole genome shotgun (WGS) entry which is preliminary data.</text>
</comment>
<keyword evidence="7 13" id="KW-0862">Zinc</keyword>
<dbReference type="FunFam" id="3.30.54.20:FF:000002">
    <property type="entry name" value="Threonine--tRNA ligase"/>
    <property type="match status" value="1"/>
</dbReference>
<dbReference type="PRINTS" id="PR01047">
    <property type="entry name" value="TRNASYNTHTHR"/>
</dbReference>
<comment type="subunit">
    <text evidence="13">Homodimer.</text>
</comment>
<protein>
    <recommendedName>
        <fullName evidence="13">Threonine--tRNA ligase</fullName>
        <ecNumber evidence="13">6.1.1.3</ecNumber>
    </recommendedName>
    <alternativeName>
        <fullName evidence="13">Threonyl-tRNA synthetase</fullName>
        <shortName evidence="13">ThrRS</shortName>
    </alternativeName>
</protein>
<evidence type="ECO:0000313" key="16">
    <source>
        <dbReference type="EMBL" id="KAA6130948.1"/>
    </source>
</evidence>
<dbReference type="FunFam" id="3.30.980.10:FF:000005">
    <property type="entry name" value="Threonyl-tRNA synthetase, mitochondrial"/>
    <property type="match status" value="1"/>
</dbReference>
<dbReference type="InterPro" id="IPR004095">
    <property type="entry name" value="TGS"/>
</dbReference>
<dbReference type="Gene3D" id="3.30.930.10">
    <property type="entry name" value="Bira Bifunctional Protein, Domain 2"/>
    <property type="match status" value="1"/>
</dbReference>
<keyword evidence="3 13" id="KW-0820">tRNA-binding</keyword>
<dbReference type="InterPro" id="IPR012675">
    <property type="entry name" value="Beta-grasp_dom_sf"/>
</dbReference>
<keyword evidence="4 13" id="KW-0436">Ligase</keyword>